<dbReference type="EnsemblFungi" id="PTTG_01483-t43_1">
    <property type="protein sequence ID" value="PTTG_01483-t43_1-p1"/>
    <property type="gene ID" value="PTTG_01483"/>
</dbReference>
<feature type="region of interest" description="Disordered" evidence="1">
    <location>
        <begin position="109"/>
        <end position="132"/>
    </location>
</feature>
<evidence type="ECO:0000313" key="3">
    <source>
        <dbReference type="EMBL" id="OAV99874.1"/>
    </source>
</evidence>
<proteinExistence type="predicted"/>
<evidence type="ECO:0000259" key="2">
    <source>
        <dbReference type="Pfam" id="PF23726"/>
    </source>
</evidence>
<dbReference type="InterPro" id="IPR058543">
    <property type="entry name" value="Beta-prop_RSE1/DDB1/CPSF1_2nd"/>
</dbReference>
<gene>
    <name evidence="3" type="ORF">PTTG_01483</name>
</gene>
<dbReference type="InterPro" id="IPR050358">
    <property type="entry name" value="RSE1/DDB1/CFT1"/>
</dbReference>
<feature type="compositionally biased region" description="Basic residues" evidence="1">
    <location>
        <begin position="122"/>
        <end position="132"/>
    </location>
</feature>
<evidence type="ECO:0000256" key="1">
    <source>
        <dbReference type="SAM" id="MobiDB-lite"/>
    </source>
</evidence>
<reference evidence="4 5" key="3">
    <citation type="journal article" date="2017" name="G3 (Bethesda)">
        <title>Comparative analysis highlights variable genome content of wheat rusts and divergence of the mating loci.</title>
        <authorList>
            <person name="Cuomo C.A."/>
            <person name="Bakkeren G."/>
            <person name="Khalil H.B."/>
            <person name="Panwar V."/>
            <person name="Joly D."/>
            <person name="Linning R."/>
            <person name="Sakthikumar S."/>
            <person name="Song X."/>
            <person name="Adiconis X."/>
            <person name="Fan L."/>
            <person name="Goldberg J.M."/>
            <person name="Levin J.Z."/>
            <person name="Young S."/>
            <person name="Zeng Q."/>
            <person name="Anikster Y."/>
            <person name="Bruce M."/>
            <person name="Wang M."/>
            <person name="Yin C."/>
            <person name="McCallum B."/>
            <person name="Szabo L.J."/>
            <person name="Hulbert S."/>
            <person name="Chen X."/>
            <person name="Fellers J.P."/>
        </authorList>
    </citation>
    <scope>NUCLEOTIDE SEQUENCE</scope>
    <source>
        <strain evidence="4">isolate 1-1 / race 1 (BBBD)</strain>
        <strain evidence="5">Isolate 1-1 / race 1 (BBBD)</strain>
    </source>
</reference>
<dbReference type="EMBL" id="ADAS02000001">
    <property type="protein sequence ID" value="OAV99874.1"/>
    <property type="molecule type" value="Genomic_DNA"/>
</dbReference>
<dbReference type="Proteomes" id="UP000005240">
    <property type="component" value="Unassembled WGS sequence"/>
</dbReference>
<protein>
    <recommendedName>
        <fullName evidence="2">RSE1/DDB1/CPSF1 second beta-propeller domain-containing protein</fullName>
    </recommendedName>
</protein>
<organism evidence="3">
    <name type="scientific">Puccinia triticina (isolate 1-1 / race 1 (BBBD))</name>
    <name type="common">Brown leaf rust fungus</name>
    <dbReference type="NCBI Taxonomy" id="630390"/>
    <lineage>
        <taxon>Eukaryota</taxon>
        <taxon>Fungi</taxon>
        <taxon>Dikarya</taxon>
        <taxon>Basidiomycota</taxon>
        <taxon>Pucciniomycotina</taxon>
        <taxon>Pucciniomycetes</taxon>
        <taxon>Pucciniales</taxon>
        <taxon>Pucciniaceae</taxon>
        <taxon>Puccinia</taxon>
    </lineage>
</organism>
<dbReference type="STRING" id="630390.A0A0C4EL49"/>
<dbReference type="OrthoDB" id="2973768at2759"/>
<dbReference type="PANTHER" id="PTHR10644">
    <property type="entry name" value="DNA REPAIR/RNA PROCESSING CPSF FAMILY"/>
    <property type="match status" value="1"/>
</dbReference>
<dbReference type="InterPro" id="IPR015943">
    <property type="entry name" value="WD40/YVTN_repeat-like_dom_sf"/>
</dbReference>
<keyword evidence="5" id="KW-1185">Reference proteome</keyword>
<accession>A0A0C4EL49</accession>
<dbReference type="AlphaFoldDB" id="A0A0C4EL49"/>
<evidence type="ECO:0000313" key="4">
    <source>
        <dbReference type="EnsemblFungi" id="PTTG_01483-t43_1-p1"/>
    </source>
</evidence>
<dbReference type="OMA" id="QIHPSNI"/>
<sequence>MPRNVADTRKLTNAPTIAIQQLNHNSLLQIHPSNIRHILTNSPVTESKSPPLSRTIVESSSNRRQVVVGLPGGELIYFKLDLDSQLDKYQEQKEMGATITSLSLSVRGTQGETTHALPPHWPQKRYRPHHLP</sequence>
<name>A0A0C4EL49_PUCT1</name>
<dbReference type="Pfam" id="PF23726">
    <property type="entry name" value="Beta-prop_RSE1_2nd"/>
    <property type="match status" value="1"/>
</dbReference>
<reference evidence="3" key="2">
    <citation type="submission" date="2016-05" db="EMBL/GenBank/DDBJ databases">
        <title>Comparative analysis highlights variable genome content of wheat rusts and divergence of the mating loci.</title>
        <authorList>
            <person name="Cuomo C.A."/>
            <person name="Bakkeren G."/>
            <person name="Szabo L."/>
            <person name="Khalil H."/>
            <person name="Joly D."/>
            <person name="Goldberg J."/>
            <person name="Young S."/>
            <person name="Zeng Q."/>
            <person name="Fellers J."/>
        </authorList>
    </citation>
    <scope>NUCLEOTIDE SEQUENCE [LARGE SCALE GENOMIC DNA]</scope>
    <source>
        <strain evidence="3">1-1 BBBD Race 1</strain>
    </source>
</reference>
<evidence type="ECO:0000313" key="5">
    <source>
        <dbReference type="Proteomes" id="UP000005240"/>
    </source>
</evidence>
<dbReference type="Gene3D" id="2.130.10.10">
    <property type="entry name" value="YVTN repeat-like/Quinoprotein amine dehydrogenase"/>
    <property type="match status" value="1"/>
</dbReference>
<feature type="domain" description="RSE1/DDB1/CPSF1 second beta-propeller" evidence="2">
    <location>
        <begin position="9"/>
        <end position="105"/>
    </location>
</feature>
<dbReference type="VEuPathDB" id="FungiDB:PTTG_01483"/>
<reference evidence="3" key="1">
    <citation type="submission" date="2009-11" db="EMBL/GenBank/DDBJ databases">
        <authorList>
            <consortium name="The Broad Institute Genome Sequencing Platform"/>
            <person name="Ward D."/>
            <person name="Feldgarden M."/>
            <person name="Earl A."/>
            <person name="Young S.K."/>
            <person name="Zeng Q."/>
            <person name="Koehrsen M."/>
            <person name="Alvarado L."/>
            <person name="Berlin A."/>
            <person name="Bochicchio J."/>
            <person name="Borenstein D."/>
            <person name="Chapman S.B."/>
            <person name="Chen Z."/>
            <person name="Engels R."/>
            <person name="Freedman E."/>
            <person name="Gellesch M."/>
            <person name="Goldberg J."/>
            <person name="Griggs A."/>
            <person name="Gujja S."/>
            <person name="Heilman E."/>
            <person name="Heiman D."/>
            <person name="Hepburn T."/>
            <person name="Howarth C."/>
            <person name="Jen D."/>
            <person name="Larson L."/>
            <person name="Lewis B."/>
            <person name="Mehta T."/>
            <person name="Park D."/>
            <person name="Pearson M."/>
            <person name="Roberts A."/>
            <person name="Saif S."/>
            <person name="Shea T."/>
            <person name="Shenoy N."/>
            <person name="Sisk P."/>
            <person name="Stolte C."/>
            <person name="Sykes S."/>
            <person name="Thomson T."/>
            <person name="Walk T."/>
            <person name="White J."/>
            <person name="Yandava C."/>
            <person name="Izard J."/>
            <person name="Baranova O.V."/>
            <person name="Blanton J.M."/>
            <person name="Tanner A.C."/>
            <person name="Dewhirst F.E."/>
            <person name="Haas B."/>
            <person name="Nusbaum C."/>
            <person name="Birren B."/>
        </authorList>
    </citation>
    <scope>NUCLEOTIDE SEQUENCE [LARGE SCALE GENOMIC DNA]</scope>
    <source>
        <strain evidence="3">1-1 BBBD Race 1</strain>
    </source>
</reference>
<reference evidence="4" key="4">
    <citation type="submission" date="2025-05" db="UniProtKB">
        <authorList>
            <consortium name="EnsemblFungi"/>
        </authorList>
    </citation>
    <scope>IDENTIFICATION</scope>
    <source>
        <strain evidence="4">isolate 1-1 / race 1 (BBBD)</strain>
    </source>
</reference>